<dbReference type="PRINTS" id="PR00337">
    <property type="entry name" value="LEUILEVALBP"/>
</dbReference>
<feature type="domain" description="Leucine-binding protein" evidence="6">
    <location>
        <begin position="26"/>
        <end position="367"/>
    </location>
</feature>
<dbReference type="Gene3D" id="3.40.50.2300">
    <property type="match status" value="2"/>
</dbReference>
<dbReference type="Pfam" id="PF13458">
    <property type="entry name" value="Peripla_BP_6"/>
    <property type="match status" value="1"/>
</dbReference>
<dbReference type="InterPro" id="IPR051010">
    <property type="entry name" value="BCAA_transport"/>
</dbReference>
<evidence type="ECO:0000256" key="1">
    <source>
        <dbReference type="ARBA" id="ARBA00010062"/>
    </source>
</evidence>
<dbReference type="EMBL" id="JABFDB010000033">
    <property type="protein sequence ID" value="NYZ23957.1"/>
    <property type="molecule type" value="Genomic_DNA"/>
</dbReference>
<dbReference type="InterPro" id="IPR028081">
    <property type="entry name" value="Leu-bd"/>
</dbReference>
<evidence type="ECO:0000259" key="6">
    <source>
        <dbReference type="Pfam" id="PF13458"/>
    </source>
</evidence>
<feature type="region of interest" description="Disordered" evidence="5">
    <location>
        <begin position="378"/>
        <end position="398"/>
    </location>
</feature>
<dbReference type="InterPro" id="IPR028082">
    <property type="entry name" value="Peripla_BP_I"/>
</dbReference>
<reference evidence="7 8" key="1">
    <citation type="submission" date="2020-05" db="EMBL/GenBank/DDBJ databases">
        <title>Azospirillum oleiclasticum sp. nov, a nitrogen-fixing and heavy crude oil-emulsifying bacterium isolated from the crude oil of Yumen Oilfield.</title>
        <authorList>
            <person name="Wu D."/>
            <person name="Cai M."/>
            <person name="Zhang X."/>
        </authorList>
    </citation>
    <scope>NUCLEOTIDE SEQUENCE [LARGE SCALE GENOMIC DNA]</scope>
    <source>
        <strain evidence="7 8">ROY-1-1-2</strain>
    </source>
</reference>
<name>A0ABX2THZ0_9PROT</name>
<dbReference type="Proteomes" id="UP000584642">
    <property type="component" value="Unassembled WGS sequence"/>
</dbReference>
<comment type="caution">
    <text evidence="7">The sequence shown here is derived from an EMBL/GenBank/DDBJ whole genome shotgun (WGS) entry which is preliminary data.</text>
</comment>
<dbReference type="SUPFAM" id="SSF53822">
    <property type="entry name" value="Periplasmic binding protein-like I"/>
    <property type="match status" value="1"/>
</dbReference>
<keyword evidence="2" id="KW-0813">Transport</keyword>
<dbReference type="CDD" id="cd20013">
    <property type="entry name" value="PBP1_RPA0985_benzoate-like"/>
    <property type="match status" value="1"/>
</dbReference>
<evidence type="ECO:0000256" key="5">
    <source>
        <dbReference type="SAM" id="MobiDB-lite"/>
    </source>
</evidence>
<feature type="compositionally biased region" description="Basic and acidic residues" evidence="5">
    <location>
        <begin position="378"/>
        <end position="389"/>
    </location>
</feature>
<protein>
    <submittedName>
        <fullName evidence="7">ABC transporter substrate-binding protein</fullName>
    </submittedName>
</protein>
<keyword evidence="8" id="KW-1185">Reference proteome</keyword>
<evidence type="ECO:0000256" key="2">
    <source>
        <dbReference type="ARBA" id="ARBA00022448"/>
    </source>
</evidence>
<comment type="similarity">
    <text evidence="1">Belongs to the leucine-binding protein family.</text>
</comment>
<evidence type="ECO:0000313" key="7">
    <source>
        <dbReference type="EMBL" id="NYZ23957.1"/>
    </source>
</evidence>
<keyword evidence="4" id="KW-0029">Amino-acid transport</keyword>
<gene>
    <name evidence="7" type="ORF">HND93_30005</name>
</gene>
<evidence type="ECO:0000313" key="8">
    <source>
        <dbReference type="Proteomes" id="UP000584642"/>
    </source>
</evidence>
<accession>A0ABX2THZ0</accession>
<evidence type="ECO:0000256" key="4">
    <source>
        <dbReference type="ARBA" id="ARBA00022970"/>
    </source>
</evidence>
<proteinExistence type="inferred from homology"/>
<dbReference type="PANTHER" id="PTHR30483">
    <property type="entry name" value="LEUCINE-SPECIFIC-BINDING PROTEIN"/>
    <property type="match status" value="1"/>
</dbReference>
<dbReference type="PANTHER" id="PTHR30483:SF6">
    <property type="entry name" value="PERIPLASMIC BINDING PROTEIN OF ABC TRANSPORTER FOR NATURAL AMINO ACIDS"/>
    <property type="match status" value="1"/>
</dbReference>
<evidence type="ECO:0000256" key="3">
    <source>
        <dbReference type="ARBA" id="ARBA00022729"/>
    </source>
</evidence>
<keyword evidence="3" id="KW-0732">Signal</keyword>
<dbReference type="RefSeq" id="WP_180285738.1">
    <property type="nucleotide sequence ID" value="NZ_JABFDB010000033.1"/>
</dbReference>
<sequence length="398" mass="42030">MGAGTRFGTGVIIAGLLLSTGALADTVRVGVVGPFSGPYAVYGKNFRLGIEAYVSAQGMKAGGHEVSFVYRDLDAPNPARAKAIAQELIVKENVQYLAGFYFTPNAMAAVPLLKEAKVPLVVFNAATSSITASSPYVVRTSFTMWQNAVPAARSAGRLGIASAVTAVSDYAPGIDAETAFRTTFETLGGRVRDSIRIPLGTSNFASVMQRIVDSGADGVFAFLPSGPATFGFVRAFHESGPRQMGIKLLTTGDVVTEPDLPALGAAGVGVYSTYHYAVSHVSPENAAFLERIAAVGGQRAEVAMTAVAAYDGTHLLYRMIEATGGARDPDRAIEAVKGLAWTSPRGPVSIDPVSRHIRQTVHLRVVERSGDGYINREIDSFPDQPDHGFEAVPRPPAR</sequence>
<organism evidence="7 8">
    <name type="scientific">Azospirillum oleiclasticum</name>
    <dbReference type="NCBI Taxonomy" id="2735135"/>
    <lineage>
        <taxon>Bacteria</taxon>
        <taxon>Pseudomonadati</taxon>
        <taxon>Pseudomonadota</taxon>
        <taxon>Alphaproteobacteria</taxon>
        <taxon>Rhodospirillales</taxon>
        <taxon>Azospirillaceae</taxon>
        <taxon>Azospirillum</taxon>
    </lineage>
</organism>
<dbReference type="InterPro" id="IPR000709">
    <property type="entry name" value="Leu_Ile_Val-bd"/>
</dbReference>